<dbReference type="SUPFAM" id="SSF51556">
    <property type="entry name" value="Metallo-dependent hydrolases"/>
    <property type="match status" value="1"/>
</dbReference>
<dbReference type="RefSeq" id="WP_268924332.1">
    <property type="nucleotide sequence ID" value="NZ_JAPTGB010000004.1"/>
</dbReference>
<dbReference type="EMBL" id="JAPTGB010000004">
    <property type="protein sequence ID" value="MCZ0860110.1"/>
    <property type="molecule type" value="Genomic_DNA"/>
</dbReference>
<comment type="caution">
    <text evidence="1">The sequence shown here is derived from an EMBL/GenBank/DDBJ whole genome shotgun (WGS) entry which is preliminary data.</text>
</comment>
<sequence>MQVSFPILDDHFHINRRTGVGPGVVKEFMRSGGTHIVLVSLPSWSHEIFPTRPAEFRPVFDELLETANAVRAEGCICYPICGVHPAEIGKLCTRMSLGEAEALMCGALDLAAAYVAEGHAIGLKSGRPHYPVEPEVWDASNRVLSHALTLAGELDCALQIHAESGACADVVELAKVAGMNPARVVKHFATCETPLHPSVTVREPFLADWFAEKREFTLESDYMDDLARPGAVNGPRSVPRRMQRMLQEGSVTSEDMWRVHSAVPEKIYGVPFVV</sequence>
<reference evidence="1" key="1">
    <citation type="submission" date="2022-12" db="EMBL/GenBank/DDBJ databases">
        <title>Isolation and characterisation of novel Methanocorpusculum spp. from native Australian herbivores indicates the genus is ancestrally host-associated.</title>
        <authorList>
            <person name="Volmer J.G."/>
            <person name="Soo R.M."/>
            <person name="Evans P.N."/>
            <person name="Hoedt E.C."/>
            <person name="Astorga Alsina A.L."/>
            <person name="Woodcroft B.J."/>
            <person name="Tyson G.W."/>
            <person name="Hugenholtz P."/>
            <person name="Morrison M."/>
        </authorList>
    </citation>
    <scope>NUCLEOTIDE SEQUENCE</scope>
    <source>
        <strain evidence="1">MG</strain>
    </source>
</reference>
<evidence type="ECO:0000313" key="2">
    <source>
        <dbReference type="Proteomes" id="UP001141422"/>
    </source>
</evidence>
<dbReference type="InterPro" id="IPR011589">
    <property type="entry name" value="UCP004961"/>
</dbReference>
<dbReference type="PIRSF" id="PIRSF004961">
    <property type="entry name" value="UCP004961_TatD"/>
    <property type="match status" value="1"/>
</dbReference>
<name>A0ABT4IEF1_9EURY</name>
<accession>A0ABT4IEF1</accession>
<dbReference type="PANTHER" id="PTHR42206:SF1">
    <property type="entry name" value="METAL-DEPENDENT HYDROLASE"/>
    <property type="match status" value="1"/>
</dbReference>
<dbReference type="Proteomes" id="UP001141422">
    <property type="component" value="Unassembled WGS sequence"/>
</dbReference>
<gene>
    <name evidence="1" type="ORF">O0S10_02555</name>
</gene>
<evidence type="ECO:0000313" key="1">
    <source>
        <dbReference type="EMBL" id="MCZ0860110.1"/>
    </source>
</evidence>
<dbReference type="InterPro" id="IPR032466">
    <property type="entry name" value="Metal_Hydrolase"/>
</dbReference>
<dbReference type="Pfam" id="PF01026">
    <property type="entry name" value="TatD_DNase"/>
    <property type="match status" value="1"/>
</dbReference>
<dbReference type="InterPro" id="IPR001130">
    <property type="entry name" value="TatD-like"/>
</dbReference>
<keyword evidence="2" id="KW-1185">Reference proteome</keyword>
<dbReference type="Gene3D" id="3.20.20.140">
    <property type="entry name" value="Metal-dependent hydrolases"/>
    <property type="match status" value="1"/>
</dbReference>
<dbReference type="GO" id="GO:0016787">
    <property type="term" value="F:hydrolase activity"/>
    <property type="evidence" value="ECO:0007669"/>
    <property type="project" value="UniProtKB-KW"/>
</dbReference>
<proteinExistence type="predicted"/>
<keyword evidence="1" id="KW-0378">Hydrolase</keyword>
<protein>
    <submittedName>
        <fullName evidence="1">TatD family hydrolase</fullName>
    </submittedName>
</protein>
<organism evidence="1 2">
    <name type="scientific">Methanocorpusculum petauri</name>
    <dbReference type="NCBI Taxonomy" id="3002863"/>
    <lineage>
        <taxon>Archaea</taxon>
        <taxon>Methanobacteriati</taxon>
        <taxon>Methanobacteriota</taxon>
        <taxon>Stenosarchaea group</taxon>
        <taxon>Methanomicrobia</taxon>
        <taxon>Methanomicrobiales</taxon>
        <taxon>Methanocorpusculaceae</taxon>
        <taxon>Methanocorpusculum</taxon>
    </lineage>
</organism>
<dbReference type="PANTHER" id="PTHR42206">
    <property type="entry name" value="METAL-DEPENDENT HYDROLASE-RELATED"/>
    <property type="match status" value="1"/>
</dbReference>